<dbReference type="PROSITE" id="PS50977">
    <property type="entry name" value="HTH_TETR_2"/>
    <property type="match status" value="1"/>
</dbReference>
<dbReference type="Proteomes" id="UP001521150">
    <property type="component" value="Unassembled WGS sequence"/>
</dbReference>
<evidence type="ECO:0000256" key="1">
    <source>
        <dbReference type="ARBA" id="ARBA00023125"/>
    </source>
</evidence>
<proteinExistence type="predicted"/>
<feature type="domain" description="HTH tetR-type" evidence="3">
    <location>
        <begin position="7"/>
        <end position="67"/>
    </location>
</feature>
<dbReference type="RefSeq" id="WP_233724116.1">
    <property type="nucleotide sequence ID" value="NZ_JAJVCN010000001.1"/>
</dbReference>
<dbReference type="EMBL" id="JAJVCN010000001">
    <property type="protein sequence ID" value="MCE7002704.1"/>
    <property type="molecule type" value="Genomic_DNA"/>
</dbReference>
<dbReference type="InterPro" id="IPR001647">
    <property type="entry name" value="HTH_TetR"/>
</dbReference>
<dbReference type="PANTHER" id="PTHR30055">
    <property type="entry name" value="HTH-TYPE TRANSCRIPTIONAL REGULATOR RUTR"/>
    <property type="match status" value="1"/>
</dbReference>
<keyword evidence="5" id="KW-1185">Reference proteome</keyword>
<dbReference type="Pfam" id="PF00440">
    <property type="entry name" value="TetR_N"/>
    <property type="match status" value="1"/>
</dbReference>
<dbReference type="InterPro" id="IPR050109">
    <property type="entry name" value="HTH-type_TetR-like_transc_reg"/>
</dbReference>
<dbReference type="InterPro" id="IPR009057">
    <property type="entry name" value="Homeodomain-like_sf"/>
</dbReference>
<protein>
    <submittedName>
        <fullName evidence="4">TetR family transcriptional regulator</fullName>
    </submittedName>
</protein>
<name>A0ABS8Z450_9PSEU</name>
<dbReference type="SUPFAM" id="SSF48498">
    <property type="entry name" value="Tetracyclin repressor-like, C-terminal domain"/>
    <property type="match status" value="1"/>
</dbReference>
<dbReference type="PANTHER" id="PTHR30055:SF226">
    <property type="entry name" value="HTH-TYPE TRANSCRIPTIONAL REGULATOR PKSA"/>
    <property type="match status" value="1"/>
</dbReference>
<evidence type="ECO:0000256" key="2">
    <source>
        <dbReference type="PROSITE-ProRule" id="PRU00335"/>
    </source>
</evidence>
<organism evidence="4 5">
    <name type="scientific">Kibdelosporangium philippinense</name>
    <dbReference type="NCBI Taxonomy" id="211113"/>
    <lineage>
        <taxon>Bacteria</taxon>
        <taxon>Bacillati</taxon>
        <taxon>Actinomycetota</taxon>
        <taxon>Actinomycetes</taxon>
        <taxon>Pseudonocardiales</taxon>
        <taxon>Pseudonocardiaceae</taxon>
        <taxon>Kibdelosporangium</taxon>
    </lineage>
</organism>
<reference evidence="4 5" key="1">
    <citation type="submission" date="2021-12" db="EMBL/GenBank/DDBJ databases">
        <title>Genome sequence of Kibdelosporangium philippinense ATCC 49844.</title>
        <authorList>
            <person name="Fedorov E.A."/>
            <person name="Omeragic M."/>
            <person name="Shalygina K.F."/>
            <person name="Maclea K.S."/>
        </authorList>
    </citation>
    <scope>NUCLEOTIDE SEQUENCE [LARGE SCALE GENOMIC DNA]</scope>
    <source>
        <strain evidence="4 5">ATCC 49844</strain>
    </source>
</reference>
<dbReference type="Gene3D" id="1.10.357.10">
    <property type="entry name" value="Tetracycline Repressor, domain 2"/>
    <property type="match status" value="1"/>
</dbReference>
<feature type="DNA-binding region" description="H-T-H motif" evidence="2">
    <location>
        <begin position="30"/>
        <end position="49"/>
    </location>
</feature>
<accession>A0ABS8Z450</accession>
<sequence>MARVPAEQRRRQLLSAALRVVATEGVAAASTRRIAGEAKLPPAVVHYCFRSIEDLLDAVTALLFGEMAESAAVALRVQGGVEPSIKAALHGLWAPYRADPARYKAVFDLVQYALRRPSATMIVRAYEDRICGLAERFLLDVAERNNTTLRDPAEVIGRVLLSTVDGVVLAWLIDRDDAKTEAALDWLATSIAAGITDNSARS</sequence>
<gene>
    <name evidence="4" type="ORF">LWC34_07650</name>
</gene>
<evidence type="ECO:0000259" key="3">
    <source>
        <dbReference type="PROSITE" id="PS50977"/>
    </source>
</evidence>
<evidence type="ECO:0000313" key="5">
    <source>
        <dbReference type="Proteomes" id="UP001521150"/>
    </source>
</evidence>
<comment type="caution">
    <text evidence="4">The sequence shown here is derived from an EMBL/GenBank/DDBJ whole genome shotgun (WGS) entry which is preliminary data.</text>
</comment>
<dbReference type="InterPro" id="IPR036271">
    <property type="entry name" value="Tet_transcr_reg_TetR-rel_C_sf"/>
</dbReference>
<evidence type="ECO:0000313" key="4">
    <source>
        <dbReference type="EMBL" id="MCE7002704.1"/>
    </source>
</evidence>
<keyword evidence="1 2" id="KW-0238">DNA-binding</keyword>
<dbReference type="SUPFAM" id="SSF46689">
    <property type="entry name" value="Homeodomain-like"/>
    <property type="match status" value="1"/>
</dbReference>